<gene>
    <name evidence="2" type="primary">IGBP1</name>
    <name evidence="2" type="ORF">OS493_018569</name>
</gene>
<comment type="caution">
    <text evidence="2">The sequence shown here is derived from an EMBL/GenBank/DDBJ whole genome shotgun (WGS) entry which is preliminary data.</text>
</comment>
<evidence type="ECO:0000256" key="1">
    <source>
        <dbReference type="SAM" id="MobiDB-lite"/>
    </source>
</evidence>
<dbReference type="GO" id="GO:0005829">
    <property type="term" value="C:cytosol"/>
    <property type="evidence" value="ECO:0007669"/>
    <property type="project" value="TreeGrafter"/>
</dbReference>
<sequence length="124" mass="14416">MEILEHMKTLKGKGGESKPENKPPASKSLKPILITREMIKNKVFGAGYPSLPTMSQEEFLEKEILEGKVVLDYKDDQKQNKNKNKTSDDESDNEDDPAKLQKKRDWDEWRDDHRRGWGNRENMG</sequence>
<feature type="compositionally biased region" description="Basic and acidic residues" evidence="1">
    <location>
        <begin position="70"/>
        <end position="79"/>
    </location>
</feature>
<name>A0A9X0A114_9CNID</name>
<keyword evidence="3" id="KW-1185">Reference proteome</keyword>
<dbReference type="OrthoDB" id="10261753at2759"/>
<organism evidence="2 3">
    <name type="scientific">Desmophyllum pertusum</name>
    <dbReference type="NCBI Taxonomy" id="174260"/>
    <lineage>
        <taxon>Eukaryota</taxon>
        <taxon>Metazoa</taxon>
        <taxon>Cnidaria</taxon>
        <taxon>Anthozoa</taxon>
        <taxon>Hexacorallia</taxon>
        <taxon>Scleractinia</taxon>
        <taxon>Caryophylliina</taxon>
        <taxon>Caryophylliidae</taxon>
        <taxon>Desmophyllum</taxon>
    </lineage>
</organism>
<dbReference type="InterPro" id="IPR007304">
    <property type="entry name" value="TAP46-like"/>
</dbReference>
<protein>
    <submittedName>
        <fullName evidence="2">Immunoglobulin (CD79A) binding protein 1</fullName>
    </submittedName>
</protein>
<feature type="region of interest" description="Disordered" evidence="1">
    <location>
        <begin position="1"/>
        <end position="31"/>
    </location>
</feature>
<feature type="compositionally biased region" description="Basic and acidic residues" evidence="1">
    <location>
        <begin position="1"/>
        <end position="21"/>
    </location>
</feature>
<dbReference type="AlphaFoldDB" id="A0A9X0A114"/>
<evidence type="ECO:0000313" key="3">
    <source>
        <dbReference type="Proteomes" id="UP001163046"/>
    </source>
</evidence>
<dbReference type="Proteomes" id="UP001163046">
    <property type="component" value="Unassembled WGS sequence"/>
</dbReference>
<dbReference type="PANTHER" id="PTHR10933">
    <property type="entry name" value="IMMUNOGLOBULIN-BINDING PROTEIN 1"/>
    <property type="match status" value="1"/>
</dbReference>
<dbReference type="Pfam" id="PF04177">
    <property type="entry name" value="TAP42"/>
    <property type="match status" value="1"/>
</dbReference>
<dbReference type="GO" id="GO:0009966">
    <property type="term" value="P:regulation of signal transduction"/>
    <property type="evidence" value="ECO:0007669"/>
    <property type="project" value="InterPro"/>
</dbReference>
<dbReference type="PANTHER" id="PTHR10933:SF9">
    <property type="entry name" value="IMMUNOGLOBULIN-BINDING PROTEIN 1"/>
    <property type="match status" value="1"/>
</dbReference>
<proteinExistence type="predicted"/>
<dbReference type="GO" id="GO:0051721">
    <property type="term" value="F:protein phosphatase 2A binding"/>
    <property type="evidence" value="ECO:0007669"/>
    <property type="project" value="TreeGrafter"/>
</dbReference>
<dbReference type="EMBL" id="MU825406">
    <property type="protein sequence ID" value="KAJ7391518.1"/>
    <property type="molecule type" value="Genomic_DNA"/>
</dbReference>
<dbReference type="GO" id="GO:0035303">
    <property type="term" value="P:regulation of dephosphorylation"/>
    <property type="evidence" value="ECO:0007669"/>
    <property type="project" value="TreeGrafter"/>
</dbReference>
<evidence type="ECO:0000313" key="2">
    <source>
        <dbReference type="EMBL" id="KAJ7391518.1"/>
    </source>
</evidence>
<reference evidence="2" key="1">
    <citation type="submission" date="2023-01" db="EMBL/GenBank/DDBJ databases">
        <title>Genome assembly of the deep-sea coral Lophelia pertusa.</title>
        <authorList>
            <person name="Herrera S."/>
            <person name="Cordes E."/>
        </authorList>
    </citation>
    <scope>NUCLEOTIDE SEQUENCE</scope>
    <source>
        <strain evidence="2">USNM1676648</strain>
        <tissue evidence="2">Polyp</tissue>
    </source>
</reference>
<feature type="region of interest" description="Disordered" evidence="1">
    <location>
        <begin position="70"/>
        <end position="124"/>
    </location>
</feature>
<accession>A0A9X0A114</accession>
<feature type="compositionally biased region" description="Basic and acidic residues" evidence="1">
    <location>
        <begin position="96"/>
        <end position="115"/>
    </location>
</feature>